<evidence type="ECO:0000313" key="5">
    <source>
        <dbReference type="Proteomes" id="UP000667650"/>
    </source>
</evidence>
<evidence type="ECO:0000256" key="2">
    <source>
        <dbReference type="ARBA" id="ARBA00022737"/>
    </source>
</evidence>
<name>A0A964TB27_9FLAO</name>
<protein>
    <recommendedName>
        <fullName evidence="6">Kelch motif protein</fullName>
    </recommendedName>
</protein>
<evidence type="ECO:0000256" key="1">
    <source>
        <dbReference type="ARBA" id="ARBA00022441"/>
    </source>
</evidence>
<keyword evidence="2" id="KW-0677">Repeat</keyword>
<dbReference type="InterPro" id="IPR015915">
    <property type="entry name" value="Kelch-typ_b-propeller"/>
</dbReference>
<evidence type="ECO:0000256" key="3">
    <source>
        <dbReference type="SAM" id="MobiDB-lite"/>
    </source>
</evidence>
<dbReference type="SUPFAM" id="SSF117281">
    <property type="entry name" value="Kelch motif"/>
    <property type="match status" value="1"/>
</dbReference>
<organism evidence="4 5">
    <name type="scientific">Flagellimonas ochracea</name>
    <dbReference type="NCBI Taxonomy" id="2696472"/>
    <lineage>
        <taxon>Bacteria</taxon>
        <taxon>Pseudomonadati</taxon>
        <taxon>Bacteroidota</taxon>
        <taxon>Flavobacteriia</taxon>
        <taxon>Flavobacteriales</taxon>
        <taxon>Flavobacteriaceae</taxon>
        <taxon>Flagellimonas</taxon>
    </lineage>
</organism>
<dbReference type="EMBL" id="JAAABI010000001">
    <property type="protein sequence ID" value="NAY90876.1"/>
    <property type="molecule type" value="Genomic_DNA"/>
</dbReference>
<keyword evidence="5" id="KW-1185">Reference proteome</keyword>
<feature type="region of interest" description="Disordered" evidence="3">
    <location>
        <begin position="27"/>
        <end position="54"/>
    </location>
</feature>
<gene>
    <name evidence="4" type="ORF">GTQ34_03000</name>
</gene>
<reference evidence="4" key="1">
    <citation type="submission" date="2020-01" db="EMBL/GenBank/DDBJ databases">
        <title>Muricauda ochracea sp. nov., isolated from a tidal flat of Garorim bay in Korea.</title>
        <authorList>
            <person name="Kim D."/>
            <person name="Yoo Y."/>
            <person name="Kim J.-J."/>
        </authorList>
    </citation>
    <scope>NUCLEOTIDE SEQUENCE</scope>
    <source>
        <strain evidence="4">JGD-17</strain>
    </source>
</reference>
<evidence type="ECO:0000313" key="4">
    <source>
        <dbReference type="EMBL" id="NAY90876.1"/>
    </source>
</evidence>
<feature type="compositionally biased region" description="Basic and acidic residues" evidence="3">
    <location>
        <begin position="45"/>
        <end position="54"/>
    </location>
</feature>
<accession>A0A964TB27</accession>
<dbReference type="PROSITE" id="PS51257">
    <property type="entry name" value="PROKAR_LIPOPROTEIN"/>
    <property type="match status" value="1"/>
</dbReference>
<comment type="caution">
    <text evidence="4">The sequence shown here is derived from an EMBL/GenBank/DDBJ whole genome shotgun (WGS) entry which is preliminary data.</text>
</comment>
<dbReference type="Gene3D" id="2.120.10.80">
    <property type="entry name" value="Kelch-type beta propeller"/>
    <property type="match status" value="1"/>
</dbReference>
<dbReference type="PANTHER" id="PTHR24412:SF441">
    <property type="entry name" value="KELCH-LIKE PROTEIN 28"/>
    <property type="match status" value="1"/>
</dbReference>
<dbReference type="RefSeq" id="WP_166522274.1">
    <property type="nucleotide sequence ID" value="NZ_JAAABI010000001.1"/>
</dbReference>
<evidence type="ECO:0008006" key="6">
    <source>
        <dbReference type="Google" id="ProtNLM"/>
    </source>
</evidence>
<dbReference type="AlphaFoldDB" id="A0A964TB27"/>
<proteinExistence type="predicted"/>
<keyword evidence="1" id="KW-0880">Kelch repeat</keyword>
<dbReference type="PANTHER" id="PTHR24412">
    <property type="entry name" value="KELCH PROTEIN"/>
    <property type="match status" value="1"/>
</dbReference>
<sequence>MYLNRYNILLILFYFIAGCSKEDSTNNLRNPEIGQSVEDPTNNPPKDDTENSLSEKRAQTIAFLTNDNKKFWRLEQAVLTNQYGTFDISQNFNTKDDELIFEYMSSEAGKGFTEFAGSLEWKQNNLIFYGATSVKSAEYEYYVLPESYNFSFKTESSNELVVEGLNLEFSFEDEKILKGILKLENDISLQIVLTEKLVSENPEFPSGILNFNEVFKFVSNGIDNQAADMVGSFVSNSLYVATREEEENEFGNRINYERIIRFDFLNQSVSDKRYDNSDFASKEAFVHKNKLLVVGGQRVNSYDLDLVNDPISTVNYAQSSTFNTYFTRFGAAIVNESVFIVGGFLGNDYEKADEIFKFDLDTETISEFATMPEKSFGARSEIVNDKLYIFGGTNQFYGPNPRSVILIYDINTTQLTTKEMSRPVNFTFTGKYGDLIYVAGRIDSYNTENELVDRDPFLGVFDTSTGKFEELEINLPSPSLETIHAMSVFDGKLYVLHGESNDLPNANIPQEWTVLSANL</sequence>
<dbReference type="Proteomes" id="UP000667650">
    <property type="component" value="Unassembled WGS sequence"/>
</dbReference>